<dbReference type="EMBL" id="SNRY01002009">
    <property type="protein sequence ID" value="KAA6327336.1"/>
    <property type="molecule type" value="Genomic_DNA"/>
</dbReference>
<dbReference type="GO" id="GO:0006355">
    <property type="term" value="P:regulation of DNA-templated transcription"/>
    <property type="evidence" value="ECO:0007669"/>
    <property type="project" value="InterPro"/>
</dbReference>
<protein>
    <submittedName>
        <fullName evidence="1">Uncharacterized protein</fullName>
    </submittedName>
</protein>
<dbReference type="SUPFAM" id="SSF47598">
    <property type="entry name" value="Ribbon-helix-helix"/>
    <property type="match status" value="1"/>
</dbReference>
<evidence type="ECO:0000313" key="1">
    <source>
        <dbReference type="EMBL" id="KAA6327336.1"/>
    </source>
</evidence>
<proteinExistence type="predicted"/>
<accession>A0A5J4R038</accession>
<dbReference type="AlphaFoldDB" id="A0A5J4R038"/>
<dbReference type="Gene3D" id="1.10.1220.10">
    <property type="entry name" value="Met repressor-like"/>
    <property type="match status" value="1"/>
</dbReference>
<organism evidence="1">
    <name type="scientific">termite gut metagenome</name>
    <dbReference type="NCBI Taxonomy" id="433724"/>
    <lineage>
        <taxon>unclassified sequences</taxon>
        <taxon>metagenomes</taxon>
        <taxon>organismal metagenomes</taxon>
    </lineage>
</organism>
<reference evidence="1" key="1">
    <citation type="submission" date="2019-03" db="EMBL/GenBank/DDBJ databases">
        <title>Single cell metagenomics reveals metabolic interactions within the superorganism composed of flagellate Streblomastix strix and complex community of Bacteroidetes bacteria on its surface.</title>
        <authorList>
            <person name="Treitli S.C."/>
            <person name="Kolisko M."/>
            <person name="Husnik F."/>
            <person name="Keeling P."/>
            <person name="Hampl V."/>
        </authorList>
    </citation>
    <scope>NUCLEOTIDE SEQUENCE</scope>
    <source>
        <strain evidence="1">STM</strain>
    </source>
</reference>
<name>A0A5J4R038_9ZZZZ</name>
<comment type="caution">
    <text evidence="1">The sequence shown here is derived from an EMBL/GenBank/DDBJ whole genome shotgun (WGS) entry which is preliminary data.</text>
</comment>
<dbReference type="InterPro" id="IPR013321">
    <property type="entry name" value="Arc_rbn_hlx_hlx"/>
</dbReference>
<gene>
    <name evidence="1" type="ORF">EZS27_023661</name>
</gene>
<sequence>MAKKSRIGDIDSIIQNTELSIQNSSQAKKKPEQEELTLVSFELPIGLKKEMNVYCAMNDITIKDFITKAIKLSLEKEK</sequence>
<dbReference type="InterPro" id="IPR010985">
    <property type="entry name" value="Ribbon_hlx_hlx"/>
</dbReference>